<evidence type="ECO:0000313" key="2">
    <source>
        <dbReference type="Proteomes" id="UP000636709"/>
    </source>
</evidence>
<gene>
    <name evidence="1" type="ORF">HU200_015584</name>
</gene>
<comment type="caution">
    <text evidence="1">The sequence shown here is derived from an EMBL/GenBank/DDBJ whole genome shotgun (WGS) entry which is preliminary data.</text>
</comment>
<keyword evidence="2" id="KW-1185">Reference proteome</keyword>
<proteinExistence type="predicted"/>
<dbReference type="EMBL" id="JACEFO010001605">
    <property type="protein sequence ID" value="KAF8731656.1"/>
    <property type="molecule type" value="Genomic_DNA"/>
</dbReference>
<accession>A0A835F8M0</accession>
<evidence type="ECO:0000313" key="1">
    <source>
        <dbReference type="EMBL" id="KAF8731656.1"/>
    </source>
</evidence>
<sequence>MIVAPESCLATLHFRGYTLKA</sequence>
<name>A0A835F8M0_9POAL</name>
<reference evidence="1" key="1">
    <citation type="submission" date="2020-07" db="EMBL/GenBank/DDBJ databases">
        <title>Genome sequence and genetic diversity analysis of an under-domesticated orphan crop, white fonio (Digitaria exilis).</title>
        <authorList>
            <person name="Bennetzen J.L."/>
            <person name="Chen S."/>
            <person name="Ma X."/>
            <person name="Wang X."/>
            <person name="Yssel A.E.J."/>
            <person name="Chaluvadi S.R."/>
            <person name="Johnson M."/>
            <person name="Gangashetty P."/>
            <person name="Hamidou F."/>
            <person name="Sanogo M.D."/>
            <person name="Zwaenepoel A."/>
            <person name="Wallace J."/>
            <person name="Van De Peer Y."/>
            <person name="Van Deynze A."/>
        </authorList>
    </citation>
    <scope>NUCLEOTIDE SEQUENCE</scope>
    <source>
        <tissue evidence="1">Leaves</tissue>
    </source>
</reference>
<dbReference type="AlphaFoldDB" id="A0A835F8M0"/>
<organism evidence="1 2">
    <name type="scientific">Digitaria exilis</name>
    <dbReference type="NCBI Taxonomy" id="1010633"/>
    <lineage>
        <taxon>Eukaryota</taxon>
        <taxon>Viridiplantae</taxon>
        <taxon>Streptophyta</taxon>
        <taxon>Embryophyta</taxon>
        <taxon>Tracheophyta</taxon>
        <taxon>Spermatophyta</taxon>
        <taxon>Magnoliopsida</taxon>
        <taxon>Liliopsida</taxon>
        <taxon>Poales</taxon>
        <taxon>Poaceae</taxon>
        <taxon>PACMAD clade</taxon>
        <taxon>Panicoideae</taxon>
        <taxon>Panicodae</taxon>
        <taxon>Paniceae</taxon>
        <taxon>Anthephorinae</taxon>
        <taxon>Digitaria</taxon>
    </lineage>
</organism>
<dbReference type="Proteomes" id="UP000636709">
    <property type="component" value="Unassembled WGS sequence"/>
</dbReference>
<protein>
    <submittedName>
        <fullName evidence="1">Uncharacterized protein</fullName>
    </submittedName>
</protein>